<organism evidence="2 3">
    <name type="scientific">Venturia effusa</name>
    <dbReference type="NCBI Taxonomy" id="50376"/>
    <lineage>
        <taxon>Eukaryota</taxon>
        <taxon>Fungi</taxon>
        <taxon>Dikarya</taxon>
        <taxon>Ascomycota</taxon>
        <taxon>Pezizomycotina</taxon>
        <taxon>Dothideomycetes</taxon>
        <taxon>Pleosporomycetidae</taxon>
        <taxon>Venturiales</taxon>
        <taxon>Venturiaceae</taxon>
        <taxon>Venturia</taxon>
    </lineage>
</organism>
<keyword evidence="3" id="KW-1185">Reference proteome</keyword>
<evidence type="ECO:0000313" key="2">
    <source>
        <dbReference type="EMBL" id="QDS70260.1"/>
    </source>
</evidence>
<dbReference type="InterPro" id="IPR040459">
    <property type="entry name" value="MJ1316"/>
</dbReference>
<reference evidence="2 3" key="1">
    <citation type="submission" date="2019-07" db="EMBL/GenBank/DDBJ databases">
        <title>Finished genome of Venturia effusa.</title>
        <authorList>
            <person name="Young C.A."/>
            <person name="Cox M.P."/>
            <person name="Ganley A.R.D."/>
            <person name="David W.J."/>
        </authorList>
    </citation>
    <scope>NUCLEOTIDE SEQUENCE [LARGE SCALE GENOMIC DNA]</scope>
    <source>
        <strain evidence="3">albino</strain>
    </source>
</reference>
<protein>
    <recommendedName>
        <fullName evidence="1">MJ1316 RNA cyclic group end recognition domain-containing protein</fullName>
    </recommendedName>
</protein>
<dbReference type="OrthoDB" id="10263155at2759"/>
<dbReference type="AlphaFoldDB" id="A0A517L3Q4"/>
<name>A0A517L3Q4_9PEZI</name>
<dbReference type="Pfam" id="PF04457">
    <property type="entry name" value="MJ1316"/>
    <property type="match status" value="1"/>
</dbReference>
<accession>A0A517L3Q4</accession>
<evidence type="ECO:0000259" key="1">
    <source>
        <dbReference type="Pfam" id="PF04457"/>
    </source>
</evidence>
<dbReference type="Proteomes" id="UP000316270">
    <property type="component" value="Chromosome 4"/>
</dbReference>
<dbReference type="EMBL" id="CP042188">
    <property type="protein sequence ID" value="QDS70260.1"/>
    <property type="molecule type" value="Genomic_DNA"/>
</dbReference>
<evidence type="ECO:0000313" key="3">
    <source>
        <dbReference type="Proteomes" id="UP000316270"/>
    </source>
</evidence>
<feature type="domain" description="MJ1316 RNA cyclic group end recognition" evidence="1">
    <location>
        <begin position="197"/>
        <end position="266"/>
    </location>
</feature>
<dbReference type="STRING" id="50376.A0A517L3Q4"/>
<sequence length="278" mass="31150">MSPKAPITPETIQAGSAFLSASPTFVRVDIACKHVDDDAPHELVESLQKSLTALGRTLVSRHESIQVTNWPGLFVVSSADGLTSKETRQDRGCFLLGLKDSSSNAEPDPTVKEWESEFRKLPLFKDYYPPPLLEVRLVKQAELGQLTLDRCMWPEALVNSKPQLFSSSLPDGEESFAFIADAHPDPERKSTTTGKLTPASAILNRLKWDDGFDSKEFVVVYEDRHDGLMEIGVDLWTTESSEEHFIPMHRIRSIRKKTTGMTVWHREERIDLISGGSL</sequence>
<proteinExistence type="predicted"/>
<gene>
    <name evidence="2" type="ORF">FKW77_007585</name>
</gene>